<organism evidence="1 2">
    <name type="scientific">Tothia fuscella</name>
    <dbReference type="NCBI Taxonomy" id="1048955"/>
    <lineage>
        <taxon>Eukaryota</taxon>
        <taxon>Fungi</taxon>
        <taxon>Dikarya</taxon>
        <taxon>Ascomycota</taxon>
        <taxon>Pezizomycotina</taxon>
        <taxon>Dothideomycetes</taxon>
        <taxon>Pleosporomycetidae</taxon>
        <taxon>Venturiales</taxon>
        <taxon>Cylindrosympodiaceae</taxon>
        <taxon>Tothia</taxon>
    </lineage>
</organism>
<dbReference type="Proteomes" id="UP000800235">
    <property type="component" value="Unassembled WGS sequence"/>
</dbReference>
<evidence type="ECO:0000313" key="1">
    <source>
        <dbReference type="EMBL" id="KAF2428961.1"/>
    </source>
</evidence>
<reference evidence="1" key="1">
    <citation type="journal article" date="2020" name="Stud. Mycol.">
        <title>101 Dothideomycetes genomes: a test case for predicting lifestyles and emergence of pathogens.</title>
        <authorList>
            <person name="Haridas S."/>
            <person name="Albert R."/>
            <person name="Binder M."/>
            <person name="Bloem J."/>
            <person name="Labutti K."/>
            <person name="Salamov A."/>
            <person name="Andreopoulos B."/>
            <person name="Baker S."/>
            <person name="Barry K."/>
            <person name="Bills G."/>
            <person name="Bluhm B."/>
            <person name="Cannon C."/>
            <person name="Castanera R."/>
            <person name="Culley D."/>
            <person name="Daum C."/>
            <person name="Ezra D."/>
            <person name="Gonzalez J."/>
            <person name="Henrissat B."/>
            <person name="Kuo A."/>
            <person name="Liang C."/>
            <person name="Lipzen A."/>
            <person name="Lutzoni F."/>
            <person name="Magnuson J."/>
            <person name="Mondo S."/>
            <person name="Nolan M."/>
            <person name="Ohm R."/>
            <person name="Pangilinan J."/>
            <person name="Park H.-J."/>
            <person name="Ramirez L."/>
            <person name="Alfaro M."/>
            <person name="Sun H."/>
            <person name="Tritt A."/>
            <person name="Yoshinaga Y."/>
            <person name="Zwiers L.-H."/>
            <person name="Turgeon B."/>
            <person name="Goodwin S."/>
            <person name="Spatafora J."/>
            <person name="Crous P."/>
            <person name="Grigoriev I."/>
        </authorList>
    </citation>
    <scope>NUCLEOTIDE SEQUENCE</scope>
    <source>
        <strain evidence="1">CBS 130266</strain>
    </source>
</reference>
<name>A0A9P4TX83_9PEZI</name>
<accession>A0A9P4TX83</accession>
<dbReference type="OrthoDB" id="3798675at2759"/>
<comment type="caution">
    <text evidence="1">The sequence shown here is derived from an EMBL/GenBank/DDBJ whole genome shotgun (WGS) entry which is preliminary data.</text>
</comment>
<gene>
    <name evidence="1" type="ORF">EJ08DRAFT_572453</name>
</gene>
<sequence>HIVYLRPGHSLQDHSAVIGRNIEPYVHKVLTSVYKDKVIYITKRIDEALLAAIRADPKVENLD</sequence>
<feature type="non-terminal residue" evidence="1">
    <location>
        <position position="63"/>
    </location>
</feature>
<keyword evidence="2" id="KW-1185">Reference proteome</keyword>
<feature type="non-terminal residue" evidence="1">
    <location>
        <position position="1"/>
    </location>
</feature>
<proteinExistence type="predicted"/>
<dbReference type="AlphaFoldDB" id="A0A9P4TX83"/>
<protein>
    <submittedName>
        <fullName evidence="1">Uncharacterized protein</fullName>
    </submittedName>
</protein>
<dbReference type="EMBL" id="MU007051">
    <property type="protein sequence ID" value="KAF2428961.1"/>
    <property type="molecule type" value="Genomic_DNA"/>
</dbReference>
<evidence type="ECO:0000313" key="2">
    <source>
        <dbReference type="Proteomes" id="UP000800235"/>
    </source>
</evidence>